<dbReference type="AlphaFoldDB" id="A0A395RIF7"/>
<protein>
    <submittedName>
        <fullName evidence="1">Uncharacterized protein</fullName>
    </submittedName>
</protein>
<evidence type="ECO:0000313" key="1">
    <source>
        <dbReference type="EMBL" id="RGP59884.1"/>
    </source>
</evidence>
<organism evidence="1 2">
    <name type="scientific">Fusarium sporotrichioides</name>
    <dbReference type="NCBI Taxonomy" id="5514"/>
    <lineage>
        <taxon>Eukaryota</taxon>
        <taxon>Fungi</taxon>
        <taxon>Dikarya</taxon>
        <taxon>Ascomycota</taxon>
        <taxon>Pezizomycotina</taxon>
        <taxon>Sordariomycetes</taxon>
        <taxon>Hypocreomycetidae</taxon>
        <taxon>Hypocreales</taxon>
        <taxon>Nectriaceae</taxon>
        <taxon>Fusarium</taxon>
    </lineage>
</organism>
<dbReference type="Proteomes" id="UP000266152">
    <property type="component" value="Unassembled WGS sequence"/>
</dbReference>
<dbReference type="EMBL" id="PXOF01000203">
    <property type="protein sequence ID" value="RGP59884.1"/>
    <property type="molecule type" value="Genomic_DNA"/>
</dbReference>
<name>A0A395RIF7_FUSSP</name>
<keyword evidence="2" id="KW-1185">Reference proteome</keyword>
<gene>
    <name evidence="1" type="ORF">FSPOR_10994</name>
</gene>
<reference evidence="1 2" key="1">
    <citation type="journal article" date="2018" name="PLoS Pathog.">
        <title>Evolution of structural diversity of trichothecenes, a family of toxins produced by plant pathogenic and entomopathogenic fungi.</title>
        <authorList>
            <person name="Proctor R.H."/>
            <person name="McCormick S.P."/>
            <person name="Kim H.S."/>
            <person name="Cardoza R.E."/>
            <person name="Stanley A.M."/>
            <person name="Lindo L."/>
            <person name="Kelly A."/>
            <person name="Brown D.W."/>
            <person name="Lee T."/>
            <person name="Vaughan M.M."/>
            <person name="Alexander N.J."/>
            <person name="Busman M."/>
            <person name="Gutierrez S."/>
        </authorList>
    </citation>
    <scope>NUCLEOTIDE SEQUENCE [LARGE SCALE GENOMIC DNA]</scope>
    <source>
        <strain evidence="1 2">NRRL 3299</strain>
    </source>
</reference>
<comment type="caution">
    <text evidence="1">The sequence shown here is derived from an EMBL/GenBank/DDBJ whole genome shotgun (WGS) entry which is preliminary data.</text>
</comment>
<evidence type="ECO:0000313" key="2">
    <source>
        <dbReference type="Proteomes" id="UP000266152"/>
    </source>
</evidence>
<accession>A0A395RIF7</accession>
<proteinExistence type="predicted"/>
<sequence length="392" mass="45345">MNGSEEFPMRRSTKTVRFAENLEFSSEVMNYSSSRTTGQAHQQTKNALRLSAQSISSEDFGALSISDQSYPFEDFSEAFDVPDESSALFTIDDVLNGPSGMYSNPARKNLLDVSKFYPTIAGYEYEDYRLNGRKFEANVEKPKSDVADILMEFHEIWLELQFFWDLLLRMQPNCIVADAEHTKEAVDFLLDLSIASLLPLIRPDYQVSAARMQIKCFRRRLRRLELLLRNEMNACGHPATILCGCLVDIKRPKHKFDLWGPIFENRTSSQPTPSENNAYRIRDIAGLLKLEDYMGHFFKEFEHQFGYRKKSGAEIIMAAIDFMDDEIKQFLPKEYRHRYDVRPEWVNVLLHPEFRAVVAREVNSIATEALAYHIKYGSSAHRKECLNKDLLI</sequence>